<dbReference type="AlphaFoldDB" id="A0A4V3IQV6"/>
<dbReference type="InterPro" id="IPR023214">
    <property type="entry name" value="HAD_sf"/>
</dbReference>
<protein>
    <submittedName>
        <fullName evidence="1">HAD family hydrolase</fullName>
    </submittedName>
</protein>
<reference evidence="1 2" key="1">
    <citation type="submission" date="2019-03" db="EMBL/GenBank/DDBJ databases">
        <title>Genomics of glacier-inhabiting Cryobacterium strains.</title>
        <authorList>
            <person name="Liu Q."/>
            <person name="Xin Y.-H."/>
        </authorList>
    </citation>
    <scope>NUCLEOTIDE SEQUENCE [LARGE SCALE GENOMIC DNA]</scope>
    <source>
        <strain evidence="1 2">Hh14</strain>
    </source>
</reference>
<proteinExistence type="predicted"/>
<dbReference type="Pfam" id="PF00702">
    <property type="entry name" value="Hydrolase"/>
    <property type="match status" value="1"/>
</dbReference>
<keyword evidence="1" id="KW-0378">Hydrolase</keyword>
<sequence>MNRRSRVLLFDFDGTISLGDGPVARYAQCVADCLGHRDGARFVEAVAEHTTIGVTEAGMLPRDGYDAVRLAAASFGVSADALARAYRLSRADLAGVRAPIDPVPGLARFLGTIREHALLVLATNSPPTRIPEALHVLGLQNTFDEVLTSVGKPDGLGTVLERLQQTATDGPLRLLSIGDIWVNDLQPAALRGFQTALIGPSAPPGATPTYRAERLDALFPVITAWLSSETPGLIVPIPHLQN</sequence>
<dbReference type="Gene3D" id="3.40.50.1000">
    <property type="entry name" value="HAD superfamily/HAD-like"/>
    <property type="match status" value="1"/>
</dbReference>
<dbReference type="EMBL" id="SOHE01000053">
    <property type="protein sequence ID" value="TFD48784.1"/>
    <property type="molecule type" value="Genomic_DNA"/>
</dbReference>
<evidence type="ECO:0000313" key="2">
    <source>
        <dbReference type="Proteomes" id="UP000297447"/>
    </source>
</evidence>
<dbReference type="SUPFAM" id="SSF56784">
    <property type="entry name" value="HAD-like"/>
    <property type="match status" value="1"/>
</dbReference>
<accession>A0A4V3IQV6</accession>
<dbReference type="RefSeq" id="WP_134519810.1">
    <property type="nucleotide sequence ID" value="NZ_SOHE01000053.1"/>
</dbReference>
<name>A0A4V3IQV6_9MICO</name>
<evidence type="ECO:0000313" key="1">
    <source>
        <dbReference type="EMBL" id="TFD48784.1"/>
    </source>
</evidence>
<keyword evidence="2" id="KW-1185">Reference proteome</keyword>
<organism evidence="1 2">
    <name type="scientific">Cryobacterium frigoriphilum</name>
    <dbReference type="NCBI Taxonomy" id="1259150"/>
    <lineage>
        <taxon>Bacteria</taxon>
        <taxon>Bacillati</taxon>
        <taxon>Actinomycetota</taxon>
        <taxon>Actinomycetes</taxon>
        <taxon>Micrococcales</taxon>
        <taxon>Microbacteriaceae</taxon>
        <taxon>Cryobacterium</taxon>
    </lineage>
</organism>
<dbReference type="OrthoDB" id="3851389at2"/>
<gene>
    <name evidence="1" type="ORF">E3T55_12025</name>
</gene>
<dbReference type="Proteomes" id="UP000297447">
    <property type="component" value="Unassembled WGS sequence"/>
</dbReference>
<dbReference type="InterPro" id="IPR036412">
    <property type="entry name" value="HAD-like_sf"/>
</dbReference>
<comment type="caution">
    <text evidence="1">The sequence shown here is derived from an EMBL/GenBank/DDBJ whole genome shotgun (WGS) entry which is preliminary data.</text>
</comment>
<dbReference type="GO" id="GO:0016787">
    <property type="term" value="F:hydrolase activity"/>
    <property type="evidence" value="ECO:0007669"/>
    <property type="project" value="UniProtKB-KW"/>
</dbReference>